<evidence type="ECO:0008006" key="3">
    <source>
        <dbReference type="Google" id="ProtNLM"/>
    </source>
</evidence>
<sequence length="237" mass="26778">MSAGGLPSKRRKIDYADYLRVLVGPEQKDFMVHRDIITQRSTFFQKVLTTSESCAAFATAATTASAVVTTPAAIERHFPSPRGIGKDRIHTTQKRHMRTLAFLRSSVGESMEELLLRPCRMAEDDAVLFADYANRVYHNTLALKSAESWSTRHLVKLCLLADKLGELERANLCIDYIICFSDIKGRIRDVDEVRLIYERTANGSPLRTLMLHYFIHEATPMTIKDSVDELPIAFLQG</sequence>
<dbReference type="Proteomes" id="UP001274830">
    <property type="component" value="Unassembled WGS sequence"/>
</dbReference>
<dbReference type="EMBL" id="JAUTXT010000022">
    <property type="protein sequence ID" value="KAK3674030.1"/>
    <property type="molecule type" value="Genomic_DNA"/>
</dbReference>
<name>A0AAE0WLR3_9PEZI</name>
<protein>
    <recommendedName>
        <fullName evidence="3">BTB domain-containing protein</fullName>
    </recommendedName>
</protein>
<accession>A0AAE0WLR3</accession>
<gene>
    <name evidence="1" type="ORF">LTR78_006233</name>
</gene>
<evidence type="ECO:0000313" key="1">
    <source>
        <dbReference type="EMBL" id="KAK3674030.1"/>
    </source>
</evidence>
<keyword evidence="2" id="KW-1185">Reference proteome</keyword>
<dbReference type="AlphaFoldDB" id="A0AAE0WLR3"/>
<evidence type="ECO:0000313" key="2">
    <source>
        <dbReference type="Proteomes" id="UP001274830"/>
    </source>
</evidence>
<reference evidence="1" key="1">
    <citation type="submission" date="2023-07" db="EMBL/GenBank/DDBJ databases">
        <title>Black Yeasts Isolated from many extreme environments.</title>
        <authorList>
            <person name="Coleine C."/>
            <person name="Stajich J.E."/>
            <person name="Selbmann L."/>
        </authorList>
    </citation>
    <scope>NUCLEOTIDE SEQUENCE</scope>
    <source>
        <strain evidence="1">CCFEE 5485</strain>
    </source>
</reference>
<proteinExistence type="predicted"/>
<organism evidence="1 2">
    <name type="scientific">Recurvomyces mirabilis</name>
    <dbReference type="NCBI Taxonomy" id="574656"/>
    <lineage>
        <taxon>Eukaryota</taxon>
        <taxon>Fungi</taxon>
        <taxon>Dikarya</taxon>
        <taxon>Ascomycota</taxon>
        <taxon>Pezizomycotina</taxon>
        <taxon>Dothideomycetes</taxon>
        <taxon>Dothideomycetidae</taxon>
        <taxon>Mycosphaerellales</taxon>
        <taxon>Teratosphaeriaceae</taxon>
        <taxon>Recurvomyces</taxon>
    </lineage>
</organism>
<comment type="caution">
    <text evidence="1">The sequence shown here is derived from an EMBL/GenBank/DDBJ whole genome shotgun (WGS) entry which is preliminary data.</text>
</comment>